<feature type="domain" description="UspA" evidence="3">
    <location>
        <begin position="41"/>
        <end position="178"/>
    </location>
</feature>
<sequence length="332" mass="35663">MTDETHDRRPDTPDRLDTTDRTDQAQGSQEVADHPVPPGSVVVGVDGSPAANRALAWAVAEATRRERAIHLLCARETYIGAAHLDSSVAWTDPTLDALDSSLTVIEEAKAYVDQVSPDLRVTFSRPWGRPAQHLVIASHDAEIVVVGSRGHGRLASVMLGTVSLQTAAHARCPVIVVREGQPEHPTGSLKITVGVDGSTDATEAVAFAMRMAGPGGDVDLVLAWWLEMIDGMVVTTKDSPAWEQVVQRHHATIERALGNCREEYPNVTVEVHIERGRTEEVLLGAVKDSDLLVVGSRGRGGFAGLLLGSVSQHMLTAAPCPVAVMVNRREDR</sequence>
<dbReference type="EMBL" id="BAHD01000004">
    <property type="protein sequence ID" value="GAB94281.1"/>
    <property type="molecule type" value="Genomic_DNA"/>
</dbReference>
<dbReference type="InterPro" id="IPR006015">
    <property type="entry name" value="Universal_stress_UspA"/>
</dbReference>
<evidence type="ECO:0000256" key="2">
    <source>
        <dbReference type="SAM" id="MobiDB-lite"/>
    </source>
</evidence>
<dbReference type="RefSeq" id="WP_006590814.1">
    <property type="nucleotide sequence ID" value="NZ_BAHD01000004.1"/>
</dbReference>
<dbReference type="Gene3D" id="3.40.50.620">
    <property type="entry name" value="HUPs"/>
    <property type="match status" value="2"/>
</dbReference>
<gene>
    <name evidence="4" type="ORF">KILIM_004_00710</name>
</gene>
<dbReference type="PANTHER" id="PTHR31964">
    <property type="entry name" value="ADENINE NUCLEOTIDE ALPHA HYDROLASES-LIKE SUPERFAMILY PROTEIN"/>
    <property type="match status" value="1"/>
</dbReference>
<name>K6WKI3_9MICO</name>
<dbReference type="InterPro" id="IPR006016">
    <property type="entry name" value="UspA"/>
</dbReference>
<dbReference type="Proteomes" id="UP000008366">
    <property type="component" value="Unassembled WGS sequence"/>
</dbReference>
<comment type="caution">
    <text evidence="4">The sequence shown here is derived from an EMBL/GenBank/DDBJ whole genome shotgun (WGS) entry which is preliminary data.</text>
</comment>
<evidence type="ECO:0000313" key="4">
    <source>
        <dbReference type="EMBL" id="GAB94281.1"/>
    </source>
</evidence>
<organism evidence="4 5">
    <name type="scientific">Kineosphaera limosa NBRC 100340</name>
    <dbReference type="NCBI Taxonomy" id="1184609"/>
    <lineage>
        <taxon>Bacteria</taxon>
        <taxon>Bacillati</taxon>
        <taxon>Actinomycetota</taxon>
        <taxon>Actinomycetes</taxon>
        <taxon>Micrococcales</taxon>
        <taxon>Dermatophilaceae</taxon>
        <taxon>Kineosphaera</taxon>
    </lineage>
</organism>
<proteinExistence type="inferred from homology"/>
<feature type="compositionally biased region" description="Basic and acidic residues" evidence="2">
    <location>
        <begin position="1"/>
        <end position="23"/>
    </location>
</feature>
<dbReference type="InterPro" id="IPR014729">
    <property type="entry name" value="Rossmann-like_a/b/a_fold"/>
</dbReference>
<accession>K6WKI3</accession>
<dbReference type="PANTHER" id="PTHR31964:SF113">
    <property type="entry name" value="USPA DOMAIN-CONTAINING PROTEIN"/>
    <property type="match status" value="1"/>
</dbReference>
<dbReference type="PRINTS" id="PR01438">
    <property type="entry name" value="UNVRSLSTRESS"/>
</dbReference>
<dbReference type="SUPFAM" id="SSF52402">
    <property type="entry name" value="Adenine nucleotide alpha hydrolases-like"/>
    <property type="match status" value="2"/>
</dbReference>
<protein>
    <recommendedName>
        <fullName evidence="3">UspA domain-containing protein</fullName>
    </recommendedName>
</protein>
<comment type="similarity">
    <text evidence="1">Belongs to the universal stress protein A family.</text>
</comment>
<dbReference type="Pfam" id="PF00582">
    <property type="entry name" value="Usp"/>
    <property type="match status" value="2"/>
</dbReference>
<evidence type="ECO:0000259" key="3">
    <source>
        <dbReference type="Pfam" id="PF00582"/>
    </source>
</evidence>
<dbReference type="AlphaFoldDB" id="K6WKI3"/>
<dbReference type="eggNOG" id="COG0589">
    <property type="taxonomic scope" value="Bacteria"/>
</dbReference>
<feature type="region of interest" description="Disordered" evidence="2">
    <location>
        <begin position="1"/>
        <end position="40"/>
    </location>
</feature>
<evidence type="ECO:0000256" key="1">
    <source>
        <dbReference type="ARBA" id="ARBA00008791"/>
    </source>
</evidence>
<evidence type="ECO:0000313" key="5">
    <source>
        <dbReference type="Proteomes" id="UP000008366"/>
    </source>
</evidence>
<dbReference type="CDD" id="cd23659">
    <property type="entry name" value="USP_At3g01520-like"/>
    <property type="match status" value="1"/>
</dbReference>
<keyword evidence="5" id="KW-1185">Reference proteome</keyword>
<feature type="domain" description="UspA" evidence="3">
    <location>
        <begin position="190"/>
        <end position="324"/>
    </location>
</feature>
<dbReference type="OrthoDB" id="6174426at2"/>
<reference evidence="4 5" key="1">
    <citation type="submission" date="2012-08" db="EMBL/GenBank/DDBJ databases">
        <title>Whole genome shotgun sequence of Kineosphaera limosa NBRC 100340.</title>
        <authorList>
            <person name="Yoshida I."/>
            <person name="Isaki S."/>
            <person name="Hosoyama A."/>
            <person name="Tsuchikane K."/>
            <person name="Katsumata H."/>
            <person name="Ando Y."/>
            <person name="Ohji S."/>
            <person name="Hamada M."/>
            <person name="Tamura T."/>
            <person name="Yamazoe A."/>
            <person name="Yamazaki S."/>
            <person name="Fujita N."/>
        </authorList>
    </citation>
    <scope>NUCLEOTIDE SEQUENCE [LARGE SCALE GENOMIC DNA]</scope>
    <source>
        <strain evidence="4 5">NBRC 100340</strain>
    </source>
</reference>